<comment type="subcellular location">
    <subcellularLocation>
        <location evidence="1">Membrane</location>
        <topology evidence="1">Multi-pass membrane protein</topology>
    </subcellularLocation>
</comment>
<name>A0A1G2LU74_9BACT</name>
<evidence type="ECO:0000256" key="3">
    <source>
        <dbReference type="ARBA" id="ARBA00022989"/>
    </source>
</evidence>
<dbReference type="PANTHER" id="PTHR37422">
    <property type="entry name" value="TEICHURONIC ACID BIOSYNTHESIS PROTEIN TUAE"/>
    <property type="match status" value="1"/>
</dbReference>
<feature type="transmembrane region" description="Helical" evidence="6">
    <location>
        <begin position="357"/>
        <end position="376"/>
    </location>
</feature>
<gene>
    <name evidence="8" type="ORF">A3G49_06305</name>
</gene>
<feature type="repeat" description="TPR" evidence="5">
    <location>
        <begin position="587"/>
        <end position="620"/>
    </location>
</feature>
<feature type="transmembrane region" description="Helical" evidence="6">
    <location>
        <begin position="100"/>
        <end position="118"/>
    </location>
</feature>
<evidence type="ECO:0000313" key="9">
    <source>
        <dbReference type="Proteomes" id="UP000177171"/>
    </source>
</evidence>
<keyword evidence="3 6" id="KW-1133">Transmembrane helix</keyword>
<evidence type="ECO:0000256" key="1">
    <source>
        <dbReference type="ARBA" id="ARBA00004141"/>
    </source>
</evidence>
<dbReference type="EMBL" id="MHQY01000007">
    <property type="protein sequence ID" value="OHA14432.1"/>
    <property type="molecule type" value="Genomic_DNA"/>
</dbReference>
<dbReference type="AlphaFoldDB" id="A0A1G2LU74"/>
<dbReference type="Proteomes" id="UP000177171">
    <property type="component" value="Unassembled WGS sequence"/>
</dbReference>
<dbReference type="PROSITE" id="PS50005">
    <property type="entry name" value="TPR"/>
    <property type="match status" value="1"/>
</dbReference>
<evidence type="ECO:0000256" key="4">
    <source>
        <dbReference type="ARBA" id="ARBA00023136"/>
    </source>
</evidence>
<evidence type="ECO:0000259" key="7">
    <source>
        <dbReference type="Pfam" id="PF04932"/>
    </source>
</evidence>
<feature type="transmembrane region" description="Helical" evidence="6">
    <location>
        <begin position="222"/>
        <end position="240"/>
    </location>
</feature>
<dbReference type="Gene3D" id="1.25.40.10">
    <property type="entry name" value="Tetratricopeptide repeat domain"/>
    <property type="match status" value="1"/>
</dbReference>
<feature type="transmembrane region" description="Helical" evidence="6">
    <location>
        <begin position="138"/>
        <end position="159"/>
    </location>
</feature>
<reference evidence="8 9" key="1">
    <citation type="journal article" date="2016" name="Nat. Commun.">
        <title>Thousands of microbial genomes shed light on interconnected biogeochemical processes in an aquifer system.</title>
        <authorList>
            <person name="Anantharaman K."/>
            <person name="Brown C.T."/>
            <person name="Hug L.A."/>
            <person name="Sharon I."/>
            <person name="Castelle C.J."/>
            <person name="Probst A.J."/>
            <person name="Thomas B.C."/>
            <person name="Singh A."/>
            <person name="Wilkins M.J."/>
            <person name="Karaoz U."/>
            <person name="Brodie E.L."/>
            <person name="Williams K.H."/>
            <person name="Hubbard S.S."/>
            <person name="Banfield J.F."/>
        </authorList>
    </citation>
    <scope>NUCLEOTIDE SEQUENCE [LARGE SCALE GENOMIC DNA]</scope>
</reference>
<dbReference type="SUPFAM" id="SSF48452">
    <property type="entry name" value="TPR-like"/>
    <property type="match status" value="1"/>
</dbReference>
<protein>
    <recommendedName>
        <fullName evidence="7">O-antigen ligase-related domain-containing protein</fullName>
    </recommendedName>
</protein>
<dbReference type="Pfam" id="PF13181">
    <property type="entry name" value="TPR_8"/>
    <property type="match status" value="1"/>
</dbReference>
<dbReference type="InterPro" id="IPR007016">
    <property type="entry name" value="O-antigen_ligase-rel_domated"/>
</dbReference>
<keyword evidence="2 6" id="KW-0812">Transmembrane</keyword>
<dbReference type="InterPro" id="IPR051533">
    <property type="entry name" value="WaaL-like"/>
</dbReference>
<dbReference type="PANTHER" id="PTHR37422:SF13">
    <property type="entry name" value="LIPOPOLYSACCHARIDE BIOSYNTHESIS PROTEIN PA4999-RELATED"/>
    <property type="match status" value="1"/>
</dbReference>
<dbReference type="InterPro" id="IPR019734">
    <property type="entry name" value="TPR_rpt"/>
</dbReference>
<feature type="transmembrane region" description="Helical" evidence="6">
    <location>
        <begin position="42"/>
        <end position="63"/>
    </location>
</feature>
<feature type="transmembrane region" description="Helical" evidence="6">
    <location>
        <begin position="12"/>
        <end position="30"/>
    </location>
</feature>
<evidence type="ECO:0000313" key="8">
    <source>
        <dbReference type="EMBL" id="OHA14432.1"/>
    </source>
</evidence>
<evidence type="ECO:0000256" key="5">
    <source>
        <dbReference type="PROSITE-ProRule" id="PRU00339"/>
    </source>
</evidence>
<accession>A0A1G2LU74</accession>
<proteinExistence type="predicted"/>
<evidence type="ECO:0000256" key="2">
    <source>
        <dbReference type="ARBA" id="ARBA00022692"/>
    </source>
</evidence>
<feature type="transmembrane region" description="Helical" evidence="6">
    <location>
        <begin position="441"/>
        <end position="459"/>
    </location>
</feature>
<dbReference type="InterPro" id="IPR011990">
    <property type="entry name" value="TPR-like_helical_dom_sf"/>
</dbReference>
<evidence type="ECO:0000256" key="6">
    <source>
        <dbReference type="SAM" id="Phobius"/>
    </source>
</evidence>
<dbReference type="GO" id="GO:0016020">
    <property type="term" value="C:membrane"/>
    <property type="evidence" value="ECO:0007669"/>
    <property type="project" value="UniProtKB-SubCell"/>
</dbReference>
<comment type="caution">
    <text evidence="8">The sequence shown here is derived from an EMBL/GenBank/DDBJ whole genome shotgun (WGS) entry which is preliminary data.</text>
</comment>
<keyword evidence="5" id="KW-0802">TPR repeat</keyword>
<feature type="transmembrane region" description="Helical" evidence="6">
    <location>
        <begin position="192"/>
        <end position="210"/>
    </location>
</feature>
<sequence length="749" mass="85501">MLFPYITGRNFSFRLIIEAVFLLWVGLAVLNKEYLPKPSKLLWAVFGFVFIVGFADVLGANPYRSFFSNYERMEGFLMISHMALFFLVLTSVFKSKKEWYWWFSTVIVASIFVSFNALLQKLGVYQSLQGGTRVDGTIGNPTYLAAYLMFSFFLSLFLFSEFRKSLFRYAYLAVALFELVIIYFTATRGASLALLGGGFLFIVLYLIFVKAESGRERLFKKAAALGIAVLILVPLALYLLRDSNFVSRSNTLGRLTHISLNDKTTRSRFMIWGMAWKAVKERPILGYGQENFGIIFSKFYNPQLFDQEPWFDRSHDIIFDWLVNAGIIGLLSYLSLFIMSFVLLWQGARYGVVLPKESIILFVALISYFAQNIFVFDNFNTYYVFFGIMAYINTYSYSFPPPPGADAPPAQKANSALNQQKFQPQDKRKSFNTSILAVPKSLSAVCALGIFILIFAYFLSIKPLKQSRALINALRSGAEAKSALDVLNSFKYALSYRSFGDSEVREQLAQFALQTFNNTNIPQEQRNEIARFAVEELEKQVRLIPGDVKYKLFLANLFMVFSSADPTYSQKTELTLLEALKQSPTKQPVYFTLAQYYFNTNQAEKALEISWKAAELAPNYVDAQVNLAMVAIYLGKKDIEERVTVWIEKMFETANDGHNQYPKLINAYSAVNNYSKVVEYYGKLIDVRKKINQPDNAQDRINFAISLAKIGQIDLAKEQVKEAVRLDPDKYGKEEEEIIKYLESGQDLP</sequence>
<keyword evidence="4 6" id="KW-0472">Membrane</keyword>
<feature type="transmembrane region" description="Helical" evidence="6">
    <location>
        <begin position="321"/>
        <end position="345"/>
    </location>
</feature>
<feature type="domain" description="O-antigen ligase-related" evidence="7">
    <location>
        <begin position="174"/>
        <end position="334"/>
    </location>
</feature>
<feature type="transmembrane region" description="Helical" evidence="6">
    <location>
        <begin position="166"/>
        <end position="186"/>
    </location>
</feature>
<feature type="transmembrane region" description="Helical" evidence="6">
    <location>
        <begin position="75"/>
        <end position="93"/>
    </location>
</feature>
<organism evidence="8 9">
    <name type="scientific">Candidatus Sungbacteria bacterium RIFCSPLOWO2_12_FULL_41_11</name>
    <dbReference type="NCBI Taxonomy" id="1802286"/>
    <lineage>
        <taxon>Bacteria</taxon>
        <taxon>Candidatus Sungiibacteriota</taxon>
    </lineage>
</organism>
<dbReference type="Pfam" id="PF04932">
    <property type="entry name" value="Wzy_C"/>
    <property type="match status" value="1"/>
</dbReference>